<organism evidence="1 2">
    <name type="scientific">Caerostris extrusa</name>
    <name type="common">Bark spider</name>
    <name type="synonym">Caerostris bankana</name>
    <dbReference type="NCBI Taxonomy" id="172846"/>
    <lineage>
        <taxon>Eukaryota</taxon>
        <taxon>Metazoa</taxon>
        <taxon>Ecdysozoa</taxon>
        <taxon>Arthropoda</taxon>
        <taxon>Chelicerata</taxon>
        <taxon>Arachnida</taxon>
        <taxon>Araneae</taxon>
        <taxon>Araneomorphae</taxon>
        <taxon>Entelegynae</taxon>
        <taxon>Araneoidea</taxon>
        <taxon>Araneidae</taxon>
        <taxon>Caerostris</taxon>
    </lineage>
</organism>
<reference evidence="1 2" key="1">
    <citation type="submission" date="2021-06" db="EMBL/GenBank/DDBJ databases">
        <title>Caerostris extrusa draft genome.</title>
        <authorList>
            <person name="Kono N."/>
            <person name="Arakawa K."/>
        </authorList>
    </citation>
    <scope>NUCLEOTIDE SEQUENCE [LARGE SCALE GENOMIC DNA]</scope>
</reference>
<comment type="caution">
    <text evidence="1">The sequence shown here is derived from an EMBL/GenBank/DDBJ whole genome shotgun (WGS) entry which is preliminary data.</text>
</comment>
<dbReference type="Proteomes" id="UP001054945">
    <property type="component" value="Unassembled WGS sequence"/>
</dbReference>
<accession>A0AAV4RVY3</accession>
<dbReference type="Pfam" id="PF20175">
    <property type="entry name" value="Tra1_central"/>
    <property type="match status" value="1"/>
</dbReference>
<dbReference type="AlphaFoldDB" id="A0AAV4RVY3"/>
<dbReference type="EMBL" id="BPLR01008419">
    <property type="protein sequence ID" value="GIY24536.1"/>
    <property type="molecule type" value="Genomic_DNA"/>
</dbReference>
<dbReference type="InterPro" id="IPR046807">
    <property type="entry name" value="Tra1_central"/>
</dbReference>
<name>A0AAV4RVY3_CAEEX</name>
<evidence type="ECO:0008006" key="3">
    <source>
        <dbReference type="Google" id="ProtNLM"/>
    </source>
</evidence>
<keyword evidence="2" id="KW-1185">Reference proteome</keyword>
<sequence>MDSETKFGFPASQAANYSVNDCRSLVKTIICGVKSVAWAIQLCKVPGDVYGLAPPVPGQAPSRQMAANSIRSKDEKKNHRISYAELSWLILSLLMKTSSHIFATILVEYLLKRMEEMGTESSKCTSLLTWKDQTCTYGLFKMVFGCVSLFAAANEEMLKIVNRSMELALSAKEPYNYFLLLRALFRSIGGGSHDLLYQEFLPLLPNLLQGKFLVLVL</sequence>
<proteinExistence type="predicted"/>
<protein>
    <recommendedName>
        <fullName evidence="3">Huntingtin</fullName>
    </recommendedName>
</protein>
<evidence type="ECO:0000313" key="1">
    <source>
        <dbReference type="EMBL" id="GIY24536.1"/>
    </source>
</evidence>
<evidence type="ECO:0000313" key="2">
    <source>
        <dbReference type="Proteomes" id="UP001054945"/>
    </source>
</evidence>
<gene>
    <name evidence="1" type="primary">TRRAP</name>
    <name evidence="1" type="ORF">CEXT_37331</name>
</gene>